<dbReference type="OrthoDB" id="9909657at2759"/>
<gene>
    <name evidence="1" type="primary">SHOC1</name>
</gene>
<dbReference type="InterPro" id="IPR039991">
    <property type="entry name" value="SHOC1"/>
</dbReference>
<evidence type="ECO:0000313" key="2">
    <source>
        <dbReference type="Proteomes" id="UP000694569"/>
    </source>
</evidence>
<accession>A0A8C5N534</accession>
<dbReference type="Ensembl" id="ENSLLET00000023172.1">
    <property type="protein sequence ID" value="ENSLLEP00000022311.1"/>
    <property type="gene ID" value="ENSLLEG00000014109.1"/>
</dbReference>
<dbReference type="PANTHER" id="PTHR35668:SF1">
    <property type="entry name" value="PROTEIN SHORTAGE IN CHIASMATA 1 ORTHOLOG"/>
    <property type="match status" value="1"/>
</dbReference>
<dbReference type="GO" id="GO:0000794">
    <property type="term" value="C:condensed nuclear chromosome"/>
    <property type="evidence" value="ECO:0007669"/>
    <property type="project" value="InterPro"/>
</dbReference>
<dbReference type="Proteomes" id="UP000694569">
    <property type="component" value="Unplaced"/>
</dbReference>
<dbReference type="GO" id="GO:0003697">
    <property type="term" value="F:single-stranded DNA binding"/>
    <property type="evidence" value="ECO:0007669"/>
    <property type="project" value="TreeGrafter"/>
</dbReference>
<organism evidence="1 2">
    <name type="scientific">Leptobrachium leishanense</name>
    <name type="common">Leishan spiny toad</name>
    <dbReference type="NCBI Taxonomy" id="445787"/>
    <lineage>
        <taxon>Eukaryota</taxon>
        <taxon>Metazoa</taxon>
        <taxon>Chordata</taxon>
        <taxon>Craniata</taxon>
        <taxon>Vertebrata</taxon>
        <taxon>Euteleostomi</taxon>
        <taxon>Amphibia</taxon>
        <taxon>Batrachia</taxon>
        <taxon>Anura</taxon>
        <taxon>Pelobatoidea</taxon>
        <taxon>Megophryidae</taxon>
        <taxon>Leptobrachium</taxon>
    </lineage>
</organism>
<dbReference type="GO" id="GO:0000712">
    <property type="term" value="P:resolution of meiotic recombination intermediates"/>
    <property type="evidence" value="ECO:0007669"/>
    <property type="project" value="InterPro"/>
</dbReference>
<reference evidence="1" key="2">
    <citation type="submission" date="2025-09" db="UniProtKB">
        <authorList>
            <consortium name="Ensembl"/>
        </authorList>
    </citation>
    <scope>IDENTIFICATION</scope>
</reference>
<dbReference type="Pfam" id="PF17825">
    <property type="entry name" value="DUF5587"/>
    <property type="match status" value="1"/>
</dbReference>
<dbReference type="GeneTree" id="ENSGT00390000013037"/>
<dbReference type="GO" id="GO:0016887">
    <property type="term" value="F:ATP hydrolysis activity"/>
    <property type="evidence" value="ECO:0007669"/>
    <property type="project" value="InterPro"/>
</dbReference>
<sequence>METSIFPAFKFLALDYVYENVIKKKVTTSLMCLPFPEEVQEKENYCHDRIFTSDDYRRPWTRSSALSVYKVHHDGSALEELKQCTDITDRLEKRRTPCSIFTTNGELSVVPSSNPDSLTDLEEIFSIAEENDFSEDEQTNGECWSLSVPSSREKTPEAYLFQDDLVFDDYLAKYQSHLPSLATLSRRIKTINVEDPLINWRRNISAFEQLFRVNTSKAMDTKQNACPEEFHVERTDFTENLMLPCPVTINDYPTRSGNCVAKVTSMLQLAPEIMEYSQAEGQNTCTEFQLKVAVKRHFLEHLLIKRNLDLTKYENIEDGVSRTSKHEVELEVPLTPPDTSNKCWMHTSDFQCAAEEISSSPPKLQVIKKRGDILESLSCMSDVYHLLLKVPHINYTIEHLSISDLKQKLSVMLENYFYTNEDCNWQSPLELGLSAVSARNLELLTTDYSCIKNKVVHKVEDFIRISAIHLECLLEEKENLMKQNASFENVETPSASQISSSQYIPSDRILSVSVSDVPACEQTGDWIGKKRDRLDSDLQCLNGNNRMNISLNTNPSLEQMTTAISNPKESHIKSSGLAFSNPESISNNVSDASDLLNNFIMLRTVQEEGQCSFQPLEEPPIRDKLKNNTTEPEINSPSPASTLLEAGLEELSSSVEVPPSESQCQAYKVIQATAAPILRKLKDLGLVECMNWEFNTVTFDCSRFLLRQQEKNLTDSAKTGQYEYAVGSRPHVPSREENAGKDHDKEVLLFKNASLYHIMVTLRDLVLMCSVDTAVGYLYEAKELYKSALGSSLDDVCRKLEIVQFVAKKKPDVNHKIAALQSNLLQWIEQRHVDDEQLKVLIITRMDTVDILIDGLCEIKSVKAVMCCPPPGRKCLESKSILDSLEKYTCIVVNNQHIGGDFPWSHVSLVIEYDCTDYWGKVCQGLQIPHMTLKTCTPDICSDDTILDSCMNSILQIQIPYVFIASEGLLKNPEVLQLLESSYNMTFIERGCSASILLFGNMLQCAQITVDECTSIILQDLGQLKHEKSSENLILKLVALSLQYSCCWILLYTKEIIHSEYSLSENILHNISLLYAAIISLTSSKSGELEVKVVLTSGVEKAGLMIRQIADHTLISSKNAPHKWMDRSWLSLMTSEAEQCLLAFPCINPMVAQLMLHRASSLKWLLSANNGQLHELFPELPTKVLKHFSDITSLHQLSISASSTPNDLSQSLEMENMYRSYFHQSLSVSREPDNNTKDLYLLEKHMTEGSNACEDLSLLTTNEMATSNVSIRPLLFYKGKHCKCVNSHPYQNMRHGQTPTLFHYPANYIDVDQAQLVCGTFLLENHDAVTESLQPSEEFILGKSAPTSISYAKQPLKTTHCVNVYAPPTNETACSTENSPDIVFTNNDKNIKCNGSCQLFHHGNLFQNKDYFITNLLNHQSLEKSNSLCDFIKPTQPMAPENQLQYTTKERPQSIFPNVSHHDLGNLHSFQFERGVIPGDIYTSKKHISPEKEMLNGLQCVQITQVKRRKLSYEKVPGRRDGQTRLKFF</sequence>
<name>A0A8C5N534_9ANUR</name>
<reference evidence="1" key="1">
    <citation type="submission" date="2025-08" db="UniProtKB">
        <authorList>
            <consortium name="Ensembl"/>
        </authorList>
    </citation>
    <scope>IDENTIFICATION</scope>
</reference>
<dbReference type="PANTHER" id="PTHR35668">
    <property type="entry name" value="PROTEIN SHORTAGE IN CHIASMATA 1 ORTHOLOG"/>
    <property type="match status" value="1"/>
</dbReference>
<proteinExistence type="predicted"/>
<keyword evidence="2" id="KW-1185">Reference proteome</keyword>
<evidence type="ECO:0000313" key="1">
    <source>
        <dbReference type="Ensembl" id="ENSLLEP00000022311.1"/>
    </source>
</evidence>
<protein>
    <submittedName>
        <fullName evidence="1">Shortage in chiasmata 1</fullName>
    </submittedName>
</protein>